<feature type="transmembrane region" description="Helical" evidence="8">
    <location>
        <begin position="275"/>
        <end position="293"/>
    </location>
</feature>
<keyword evidence="2" id="KW-0813">Transport</keyword>
<dbReference type="PANTHER" id="PTHR43562">
    <property type="entry name" value="NAPA-TYPE SODIUM/HYDROGEN ANTIPORTER"/>
    <property type="match status" value="1"/>
</dbReference>
<feature type="transmembrane region" description="Helical" evidence="8">
    <location>
        <begin position="6"/>
        <end position="26"/>
    </location>
</feature>
<dbReference type="PANTHER" id="PTHR43562:SF4">
    <property type="entry name" value="NA(+)_H(+) ANTIPORTER NHAS5"/>
    <property type="match status" value="1"/>
</dbReference>
<keyword evidence="7 8" id="KW-0472">Membrane</keyword>
<evidence type="ECO:0000256" key="4">
    <source>
        <dbReference type="ARBA" id="ARBA00022692"/>
    </source>
</evidence>
<name>L7W1Q9_9BACT</name>
<feature type="transmembrane region" description="Helical" evidence="8">
    <location>
        <begin position="115"/>
        <end position="134"/>
    </location>
</feature>
<feature type="transmembrane region" description="Helical" evidence="8">
    <location>
        <begin position="89"/>
        <end position="109"/>
    </location>
</feature>
<keyword evidence="4 8" id="KW-0812">Transmembrane</keyword>
<feature type="transmembrane region" description="Helical" evidence="8">
    <location>
        <begin position="367"/>
        <end position="384"/>
    </location>
</feature>
<feature type="transmembrane region" description="Helical" evidence="8">
    <location>
        <begin position="305"/>
        <end position="329"/>
    </location>
</feature>
<evidence type="ECO:0000313" key="11">
    <source>
        <dbReference type="EMBL" id="AGC72520.1"/>
    </source>
</evidence>
<dbReference type="GO" id="GO:0016020">
    <property type="term" value="C:membrane"/>
    <property type="evidence" value="ECO:0007669"/>
    <property type="project" value="UniProtKB-SubCell"/>
</dbReference>
<sequence>MTALFATVEMTILVLFTAILAGPILGERFRVPGLLALIFLGMLFGPFGLGWLGRVDLVFDLGAIGILYLMFLAGLGFNLKAFSAGRASALGFGVLSFVFPFALSVVVGLSWIEVGILGAAMLGSMWASNTLVAYPDVRAAGLEQTRAVRDAMSGGVVADMLSLLVLAVATTYAVVETLDPDNADLGTVPTLPLYLSIPLLVVFTMWALPKIGRWFFVRVGHSRMQRLLFLLAGMAAGATLAVVGGIAGIIGAFLAGIGLNRLVPNDSELMNRVDFVGTSVFVPAFLVAIGLRIDPMALLDPKTILMGFAFMVIVIIGKGVAVFAATLFFKYSAAERGLIGSLSIGQAASTLAVGQIGLELGLFEQSVVNASILTIVLAALLTSFGTQHFIRKMPAVPQELDAIGGRVLVDVSSDESQMPAMVRLAGRIAAGDDGVEIPFAVARREDKVAARQRLEAAEDLAEAAGYDSSTLLRLSDSFADGTIELADESDATMLVLGWHGPRLGVDQFFGSELDAIGAASTVPTVAAHLTGPWDRVIVVPGADYAPWQGDDVALTMDVAARLVVRSSGPLPLLVIASDQAGAAEHFGPKVKFEFVQANKPGDHLLEIVKPTDLVVAPAYLLSNLPVYRRVRLSVALAEQNLAIVAAPGRFAVLGARPRPMERFLGQHA</sequence>
<accession>L7W1Q9</accession>
<evidence type="ECO:0000256" key="5">
    <source>
        <dbReference type="ARBA" id="ARBA00022989"/>
    </source>
</evidence>
<comment type="subcellular location">
    <subcellularLocation>
        <location evidence="1">Membrane</location>
        <topology evidence="1">Multi-pass membrane protein</topology>
    </subcellularLocation>
</comment>
<keyword evidence="5 8" id="KW-1133">Transmembrane helix</keyword>
<dbReference type="InterPro" id="IPR038770">
    <property type="entry name" value="Na+/solute_symporter_sf"/>
</dbReference>
<feature type="transmembrane region" description="Helical" evidence="8">
    <location>
        <begin position="58"/>
        <end position="77"/>
    </location>
</feature>
<dbReference type="GO" id="GO:1902600">
    <property type="term" value="P:proton transmembrane transport"/>
    <property type="evidence" value="ECO:0007669"/>
    <property type="project" value="InterPro"/>
</dbReference>
<keyword evidence="3" id="KW-0050">Antiport</keyword>
<dbReference type="Gene3D" id="3.40.50.12370">
    <property type="match status" value="1"/>
</dbReference>
<dbReference type="GO" id="GO:0015297">
    <property type="term" value="F:antiporter activity"/>
    <property type="evidence" value="ECO:0007669"/>
    <property type="project" value="UniProtKB-KW"/>
</dbReference>
<feature type="domain" description="Cation/H+ exchanger transmembrane" evidence="10">
    <location>
        <begin position="17"/>
        <end position="389"/>
    </location>
</feature>
<dbReference type="Pfam" id="PF00582">
    <property type="entry name" value="Usp"/>
    <property type="match status" value="1"/>
</dbReference>
<proteinExistence type="predicted"/>
<reference evidence="11" key="1">
    <citation type="submission" date="2012-09" db="EMBL/GenBank/DDBJ databases">
        <title>Metagenomic Characterization of a Microbial Community in Wastewater Detects High Levels of Antibiotic Resistance.</title>
        <authorList>
            <person name="Abrams M."/>
            <person name="Caldwell A."/>
            <person name="Vandaei E."/>
            <person name="Lee W."/>
            <person name="Perrott J."/>
            <person name="Khan S.Y."/>
            <person name="Ta J."/>
            <person name="Romero D."/>
            <person name="Nguyen V."/>
            <person name="Pourmand N."/>
            <person name="Ouverney C.C."/>
        </authorList>
    </citation>
    <scope>NUCLEOTIDE SEQUENCE</scope>
</reference>
<evidence type="ECO:0000256" key="2">
    <source>
        <dbReference type="ARBA" id="ARBA00022448"/>
    </source>
</evidence>
<dbReference type="InterPro" id="IPR006016">
    <property type="entry name" value="UspA"/>
</dbReference>
<dbReference type="InterPro" id="IPR006153">
    <property type="entry name" value="Cation/H_exchanger_TM"/>
</dbReference>
<feature type="transmembrane region" description="Helical" evidence="8">
    <location>
        <begin position="33"/>
        <end position="52"/>
    </location>
</feature>
<dbReference type="EMBL" id="JX649904">
    <property type="protein sequence ID" value="AGC72520.1"/>
    <property type="molecule type" value="Genomic_DNA"/>
</dbReference>
<dbReference type="Pfam" id="PF00999">
    <property type="entry name" value="Na_H_Exchanger"/>
    <property type="match status" value="1"/>
</dbReference>
<organism evidence="11">
    <name type="scientific">uncultured bacterium A1Q1_fos_2059</name>
    <dbReference type="NCBI Taxonomy" id="1256559"/>
    <lineage>
        <taxon>Bacteria</taxon>
        <taxon>environmental samples</taxon>
    </lineage>
</organism>
<dbReference type="SUPFAM" id="SSF52402">
    <property type="entry name" value="Adenine nucleotide alpha hydrolases-like"/>
    <property type="match status" value="1"/>
</dbReference>
<feature type="transmembrane region" description="Helical" evidence="8">
    <location>
        <begin position="228"/>
        <end position="255"/>
    </location>
</feature>
<evidence type="ECO:0000259" key="10">
    <source>
        <dbReference type="Pfam" id="PF00999"/>
    </source>
</evidence>
<protein>
    <submittedName>
        <fullName evidence="11">Putative Na+/H+ antiporter</fullName>
    </submittedName>
</protein>
<evidence type="ECO:0000256" key="1">
    <source>
        <dbReference type="ARBA" id="ARBA00004141"/>
    </source>
</evidence>
<evidence type="ECO:0000259" key="9">
    <source>
        <dbReference type="Pfam" id="PF00582"/>
    </source>
</evidence>
<feature type="transmembrane region" description="Helical" evidence="8">
    <location>
        <begin position="195"/>
        <end position="216"/>
    </location>
</feature>
<dbReference type="Gene3D" id="1.20.1530.20">
    <property type="match status" value="1"/>
</dbReference>
<evidence type="ECO:0000256" key="8">
    <source>
        <dbReference type="SAM" id="Phobius"/>
    </source>
</evidence>
<feature type="transmembrane region" description="Helical" evidence="8">
    <location>
        <begin position="155"/>
        <end position="175"/>
    </location>
</feature>
<evidence type="ECO:0000256" key="7">
    <source>
        <dbReference type="ARBA" id="ARBA00023136"/>
    </source>
</evidence>
<evidence type="ECO:0000256" key="3">
    <source>
        <dbReference type="ARBA" id="ARBA00022449"/>
    </source>
</evidence>
<evidence type="ECO:0000256" key="6">
    <source>
        <dbReference type="ARBA" id="ARBA00023065"/>
    </source>
</evidence>
<keyword evidence="6" id="KW-0406">Ion transport</keyword>
<dbReference type="AlphaFoldDB" id="L7W1Q9"/>
<feature type="domain" description="UspA" evidence="9">
    <location>
        <begin position="443"/>
        <end position="526"/>
    </location>
</feature>